<organism evidence="2 3">
    <name type="scientific">Ramlibacter lithotrophicus</name>
    <dbReference type="NCBI Taxonomy" id="2606681"/>
    <lineage>
        <taxon>Bacteria</taxon>
        <taxon>Pseudomonadati</taxon>
        <taxon>Pseudomonadota</taxon>
        <taxon>Betaproteobacteria</taxon>
        <taxon>Burkholderiales</taxon>
        <taxon>Comamonadaceae</taxon>
        <taxon>Ramlibacter</taxon>
    </lineage>
</organism>
<evidence type="ECO:0000313" key="3">
    <source>
        <dbReference type="Proteomes" id="UP000521868"/>
    </source>
</evidence>
<gene>
    <name evidence="2" type="ORF">RAMLITH_20055</name>
</gene>
<sequence length="90" mass="9430">MPDPFNKAKMTGDTHPPEVESDLPLEEGSAEARGLSGTPRDRGRGMESGRESKPARGVKKAGLLQDDDGAQRQRAEGAPASGRGSGSNRT</sequence>
<dbReference type="Proteomes" id="UP000521868">
    <property type="component" value="Unassembled WGS sequence"/>
</dbReference>
<keyword evidence="3" id="KW-1185">Reference proteome</keyword>
<accession>A0A7X6DJ41</accession>
<feature type="compositionally biased region" description="Acidic residues" evidence="1">
    <location>
        <begin position="19"/>
        <end position="29"/>
    </location>
</feature>
<name>A0A7X6DJ41_9BURK</name>
<dbReference type="RefSeq" id="WP_168109253.1">
    <property type="nucleotide sequence ID" value="NZ_VTOX01000009.1"/>
</dbReference>
<feature type="compositionally biased region" description="Basic and acidic residues" evidence="1">
    <location>
        <begin position="39"/>
        <end position="54"/>
    </location>
</feature>
<dbReference type="AlphaFoldDB" id="A0A7X6DJ41"/>
<protein>
    <submittedName>
        <fullName evidence="2">Uncharacterized protein</fullName>
    </submittedName>
</protein>
<comment type="caution">
    <text evidence="2">The sequence shown here is derived from an EMBL/GenBank/DDBJ whole genome shotgun (WGS) entry which is preliminary data.</text>
</comment>
<reference evidence="2 3" key="1">
    <citation type="journal article" date="2020" name="Nature">
        <title>Bacterial chemolithoautotrophy via manganese oxidation.</title>
        <authorList>
            <person name="Yu H."/>
            <person name="Leadbetter J.R."/>
        </authorList>
    </citation>
    <scope>NUCLEOTIDE SEQUENCE [LARGE SCALE GENOMIC DNA]</scope>
    <source>
        <strain evidence="2 3">RBP-1</strain>
    </source>
</reference>
<evidence type="ECO:0000256" key="1">
    <source>
        <dbReference type="SAM" id="MobiDB-lite"/>
    </source>
</evidence>
<proteinExistence type="predicted"/>
<dbReference type="EMBL" id="VTOX01000009">
    <property type="protein sequence ID" value="NKE68122.1"/>
    <property type="molecule type" value="Genomic_DNA"/>
</dbReference>
<evidence type="ECO:0000313" key="2">
    <source>
        <dbReference type="EMBL" id="NKE68122.1"/>
    </source>
</evidence>
<feature type="region of interest" description="Disordered" evidence="1">
    <location>
        <begin position="1"/>
        <end position="90"/>
    </location>
</feature>